<feature type="transmembrane region" description="Helical" evidence="6">
    <location>
        <begin position="16"/>
        <end position="38"/>
    </location>
</feature>
<keyword evidence="2" id="KW-1003">Cell membrane</keyword>
<dbReference type="RefSeq" id="WP_024626037.1">
    <property type="nucleotide sequence ID" value="NZ_AYGX02000038.1"/>
</dbReference>
<dbReference type="GO" id="GO:0022857">
    <property type="term" value="F:transmembrane transporter activity"/>
    <property type="evidence" value="ECO:0007669"/>
    <property type="project" value="InterPro"/>
</dbReference>
<keyword evidence="3 6" id="KW-0812">Transmembrane</keyword>
<feature type="transmembrane region" description="Helical" evidence="6">
    <location>
        <begin position="223"/>
        <end position="246"/>
    </location>
</feature>
<keyword evidence="4 6" id="KW-1133">Transmembrane helix</keyword>
<sequence length="389" mass="43099">MEKIQPSMPKTIQINFWSYFISMAVTFVGFYGFTYIVTWLMINETKTPQLLGNVMAITMVPAIVLNLVAQRLLTKINARLMMMITDLLTGLLLVGVYFLMAVPRWQITVLIVASVLNKTIGVFYKLSNKTILPALFPVAKIQQVNGTQTQVRQVAIVSSSMIISTLLLWIQPRLVILLIGGGFLVSVFFDAQLTLLVPNPRQPRGEEPHDWRQVLKQTGMGPYLGYAVLGSLVDASLAVLIPWLAVTLFHQSIALSILMTAEAAGIICGPLWLKRFSTVKLRTLCLLTLLGLVFFVPNFWVLTVGMVAVGSLRGAFNVLFFSKVQTDTAPQNLGWIMAIVLTVTDTATVVGTLVVPRLTQFWHQWTISMVGLGLLILLGTRSLLARINH</sequence>
<evidence type="ECO:0000256" key="3">
    <source>
        <dbReference type="ARBA" id="ARBA00022692"/>
    </source>
</evidence>
<keyword evidence="5 6" id="KW-0472">Membrane</keyword>
<dbReference type="Proteomes" id="UP000050920">
    <property type="component" value="Unassembled WGS sequence"/>
</dbReference>
<feature type="transmembrane region" description="Helical" evidence="6">
    <location>
        <begin position="252"/>
        <end position="272"/>
    </location>
</feature>
<reference evidence="7 8" key="1">
    <citation type="journal article" date="2015" name="Genome Announc.">
        <title>Expanding the biotechnology potential of lactobacilli through comparative genomics of 213 strains and associated genera.</title>
        <authorList>
            <person name="Sun Z."/>
            <person name="Harris H.M."/>
            <person name="McCann A."/>
            <person name="Guo C."/>
            <person name="Argimon S."/>
            <person name="Zhang W."/>
            <person name="Yang X."/>
            <person name="Jeffery I.B."/>
            <person name="Cooney J.C."/>
            <person name="Kagawa T.F."/>
            <person name="Liu W."/>
            <person name="Song Y."/>
            <person name="Salvetti E."/>
            <person name="Wrobel A."/>
            <person name="Rasinkangas P."/>
            <person name="Parkhill J."/>
            <person name="Rea M.C."/>
            <person name="O'Sullivan O."/>
            <person name="Ritari J."/>
            <person name="Douillard F.P."/>
            <person name="Paul Ross R."/>
            <person name="Yang R."/>
            <person name="Briner A.E."/>
            <person name="Felis G.E."/>
            <person name="de Vos W.M."/>
            <person name="Barrangou R."/>
            <person name="Klaenhammer T.R."/>
            <person name="Caufield P.W."/>
            <person name="Cui Y."/>
            <person name="Zhang H."/>
            <person name="O'Toole P.W."/>
        </authorList>
    </citation>
    <scope>NUCLEOTIDE SEQUENCE [LARGE SCALE GENOMIC DNA]</scope>
    <source>
        <strain evidence="7 8">DSM 21115</strain>
    </source>
</reference>
<feature type="transmembrane region" description="Helical" evidence="6">
    <location>
        <begin position="176"/>
        <end position="197"/>
    </location>
</feature>
<dbReference type="Pfam" id="PF07690">
    <property type="entry name" value="MFS_1"/>
    <property type="match status" value="1"/>
</dbReference>
<organism evidence="7 8">
    <name type="scientific">Lactiplantibacillus fabifermentans DSM 21115</name>
    <dbReference type="NCBI Taxonomy" id="1413187"/>
    <lineage>
        <taxon>Bacteria</taxon>
        <taxon>Bacillati</taxon>
        <taxon>Bacillota</taxon>
        <taxon>Bacilli</taxon>
        <taxon>Lactobacillales</taxon>
        <taxon>Lactobacillaceae</taxon>
        <taxon>Lactiplantibacillus</taxon>
    </lineage>
</organism>
<evidence type="ECO:0000256" key="2">
    <source>
        <dbReference type="ARBA" id="ARBA00022475"/>
    </source>
</evidence>
<dbReference type="AlphaFoldDB" id="A0A0R2NSC0"/>
<feature type="transmembrane region" description="Helical" evidence="6">
    <location>
        <begin position="80"/>
        <end position="99"/>
    </location>
</feature>
<feature type="transmembrane region" description="Helical" evidence="6">
    <location>
        <begin position="361"/>
        <end position="384"/>
    </location>
</feature>
<name>A0A0R2NSC0_9LACO</name>
<feature type="transmembrane region" description="Helical" evidence="6">
    <location>
        <begin position="333"/>
        <end position="355"/>
    </location>
</feature>
<evidence type="ECO:0000256" key="1">
    <source>
        <dbReference type="ARBA" id="ARBA00004651"/>
    </source>
</evidence>
<evidence type="ECO:0000313" key="7">
    <source>
        <dbReference type="EMBL" id="KRO28549.1"/>
    </source>
</evidence>
<feature type="transmembrane region" description="Helical" evidence="6">
    <location>
        <begin position="151"/>
        <end position="170"/>
    </location>
</feature>
<evidence type="ECO:0000256" key="6">
    <source>
        <dbReference type="SAM" id="Phobius"/>
    </source>
</evidence>
<feature type="transmembrane region" description="Helical" evidence="6">
    <location>
        <begin position="105"/>
        <end position="124"/>
    </location>
</feature>
<keyword evidence="8" id="KW-1185">Reference proteome</keyword>
<evidence type="ECO:0000256" key="5">
    <source>
        <dbReference type="ARBA" id="ARBA00023136"/>
    </source>
</evidence>
<gene>
    <name evidence="7" type="ORF">DY78_GL002272</name>
</gene>
<dbReference type="PANTHER" id="PTHR23513:SF11">
    <property type="entry name" value="STAPHYLOFERRIN A TRANSPORTER"/>
    <property type="match status" value="1"/>
</dbReference>
<comment type="caution">
    <text evidence="7">The sequence shown here is derived from an EMBL/GenBank/DDBJ whole genome shotgun (WGS) entry which is preliminary data.</text>
</comment>
<protein>
    <submittedName>
        <fullName evidence="7">Transport protein</fullName>
    </submittedName>
</protein>
<accession>A0A0R2NSC0</accession>
<comment type="subcellular location">
    <subcellularLocation>
        <location evidence="1">Cell membrane</location>
        <topology evidence="1">Multi-pass membrane protein</topology>
    </subcellularLocation>
</comment>
<proteinExistence type="predicted"/>
<feature type="transmembrane region" description="Helical" evidence="6">
    <location>
        <begin position="50"/>
        <end position="68"/>
    </location>
</feature>
<evidence type="ECO:0000313" key="8">
    <source>
        <dbReference type="Proteomes" id="UP000050920"/>
    </source>
</evidence>
<dbReference type="GO" id="GO:0005886">
    <property type="term" value="C:plasma membrane"/>
    <property type="evidence" value="ECO:0007669"/>
    <property type="project" value="UniProtKB-SubCell"/>
</dbReference>
<dbReference type="EMBL" id="AYGX02000038">
    <property type="protein sequence ID" value="KRO28549.1"/>
    <property type="molecule type" value="Genomic_DNA"/>
</dbReference>
<dbReference type="PANTHER" id="PTHR23513">
    <property type="entry name" value="INTEGRAL MEMBRANE EFFLUX PROTEIN-RELATED"/>
    <property type="match status" value="1"/>
</dbReference>
<dbReference type="SUPFAM" id="SSF103473">
    <property type="entry name" value="MFS general substrate transporter"/>
    <property type="match status" value="1"/>
</dbReference>
<dbReference type="Gene3D" id="1.20.1250.20">
    <property type="entry name" value="MFS general substrate transporter like domains"/>
    <property type="match status" value="1"/>
</dbReference>
<dbReference type="InterPro" id="IPR011701">
    <property type="entry name" value="MFS"/>
</dbReference>
<evidence type="ECO:0000256" key="4">
    <source>
        <dbReference type="ARBA" id="ARBA00022989"/>
    </source>
</evidence>
<dbReference type="InterPro" id="IPR036259">
    <property type="entry name" value="MFS_trans_sf"/>
</dbReference>